<feature type="domain" description="RNA polymerase II assembly factor Rtp1 C-terminal" evidence="3">
    <location>
        <begin position="704"/>
        <end position="813"/>
    </location>
</feature>
<dbReference type="InterPro" id="IPR011989">
    <property type="entry name" value="ARM-like"/>
</dbReference>
<accession>A0AAV9XEQ4</accession>
<feature type="domain" description="RNA polymerase II assembly factor Rtp1 C-terminal" evidence="2">
    <location>
        <begin position="985"/>
        <end position="1013"/>
    </location>
</feature>
<evidence type="ECO:0000256" key="1">
    <source>
        <dbReference type="ARBA" id="ARBA00005724"/>
    </source>
</evidence>
<name>A0AAV9XEQ4_9PEZI</name>
<feature type="domain" description="TANGO6 HEAT repeat" evidence="4">
    <location>
        <begin position="246"/>
        <end position="408"/>
    </location>
</feature>
<evidence type="ECO:0000313" key="5">
    <source>
        <dbReference type="EMBL" id="KAK6540388.1"/>
    </source>
</evidence>
<gene>
    <name evidence="5" type="ORF">TWF694_009187</name>
</gene>
<dbReference type="Pfam" id="PF23565">
    <property type="entry name" value="ARM_TANGO6"/>
    <property type="match status" value="1"/>
</dbReference>
<proteinExistence type="inferred from homology"/>
<evidence type="ECO:0000259" key="4">
    <source>
        <dbReference type="Pfam" id="PF23565"/>
    </source>
</evidence>
<organism evidence="5 6">
    <name type="scientific">Orbilia ellipsospora</name>
    <dbReference type="NCBI Taxonomy" id="2528407"/>
    <lineage>
        <taxon>Eukaryota</taxon>
        <taxon>Fungi</taxon>
        <taxon>Dikarya</taxon>
        <taxon>Ascomycota</taxon>
        <taxon>Pezizomycotina</taxon>
        <taxon>Orbiliomycetes</taxon>
        <taxon>Orbiliales</taxon>
        <taxon>Orbiliaceae</taxon>
        <taxon>Orbilia</taxon>
    </lineage>
</organism>
<dbReference type="EMBL" id="JAVHJO010000005">
    <property type="protein sequence ID" value="KAK6540388.1"/>
    <property type="molecule type" value="Genomic_DNA"/>
</dbReference>
<dbReference type="GO" id="GO:0009306">
    <property type="term" value="P:protein secretion"/>
    <property type="evidence" value="ECO:0007669"/>
    <property type="project" value="TreeGrafter"/>
</dbReference>
<dbReference type="PANTHER" id="PTHR20959">
    <property type="entry name" value="TRANSPORT AND GOLGI ORGANIZATION PROTEIN 6 FAMILY MEMBER"/>
    <property type="match status" value="1"/>
</dbReference>
<comment type="similarity">
    <text evidence="1">Belongs to the Tango6 family.</text>
</comment>
<dbReference type="InterPro" id="IPR016024">
    <property type="entry name" value="ARM-type_fold"/>
</dbReference>
<reference evidence="5 6" key="1">
    <citation type="submission" date="2019-10" db="EMBL/GenBank/DDBJ databases">
        <authorList>
            <person name="Palmer J.M."/>
        </authorList>
    </citation>
    <scope>NUCLEOTIDE SEQUENCE [LARGE SCALE GENOMIC DNA]</scope>
    <source>
        <strain evidence="5 6">TWF694</strain>
    </source>
</reference>
<protein>
    <recommendedName>
        <fullName evidence="7">RNA polymerase II assembly factor Rtp1 C-terminal domain-containing protein</fullName>
    </recommendedName>
</protein>
<sequence>MSSQRAFQATLNSASNFLQPVFRPQTTSTRQRISIIENLYENLPQDGTTIQKAVENISYSEKASQVIKYALSLLSTCNKTAVSKKSPDALYAPRDQRIILGLADLLLLEGIYPNVTSGILPPLDRRTKSSGYFSQLQAAASESQGGIRDVALLGAIVETLEPILATSSNEVSDAIRERLQMDLVACLGELAFHPDTNSADWEKRFYAYLDGTPVSIVLPLLVPLIQPATPLWFQTKLTTYLSSIPLNRPNGVKDEIMFFIDSNQDISTQRVALRQASRLIGSVPSNSTLEQYFYIIVPQLLELLDDDGTSISTAAAIVINDIFERRKRSVEKYFFPALLRPLRPSKTQLPSQDDIEKGDIITLTTEEDLKKALNRISYLFQSSDGKSYLASHILNTIVLPLWGIWQYAVSIKATDPSYIKIPQQVLTAHVKLKNGSSALSDIAQDFSFDGEEHWTYRRGEIGQVKIIMRDESLQPPPIQITDIEERVPRFIDLALAANDDTFTTFFLDLCRRWLGGATAVPSDGPKQAFGMLFQLKVLEGILEHHSERLTRHPEEVIILIKEILDEHVRKLKAEQDRLDSLQQASLRSITQITASNDTDFASDDDDDTSAAAAEAVNIALQLLNSLISTSFSRTVSEQEKKLLTTLQPSLTYLSSSTAVLPALASLTRSLSLFISTQDIPLTDHPADAEQPPVDEKTLKQQQELQTALLYLRDEMIPIRAHGIELLKNLISQRSSVIDVPAITKLLIDMLQDRESFVYLSCVKALCELSDKHPATVIGMLVEVYVDEKETMGIDERLKIGEALMGTVQRLGETAVGKVAERIGNVMVGLAGRRKRRYKEAEEVKREEGEEAKRIKKEGAMDVEYARVLKEARVEAGIDNLDGTEVKREEEEDDKQWISKVGEEDYRIRTSALSVLGVMFETNASGVPIGITTAAVEVALNILNLEKGKEQATARRAAVHLISSILNGLEKKGTVELLKVLPKERLEDIVRVLGYVRATDDDGLVREQAGVLVDAMTE</sequence>
<dbReference type="InterPro" id="IPR019451">
    <property type="entry name" value="Rtp1_C1"/>
</dbReference>
<dbReference type="SUPFAM" id="SSF48371">
    <property type="entry name" value="ARM repeat"/>
    <property type="match status" value="1"/>
</dbReference>
<keyword evidence="6" id="KW-1185">Reference proteome</keyword>
<evidence type="ECO:0000313" key="6">
    <source>
        <dbReference type="Proteomes" id="UP001365542"/>
    </source>
</evidence>
<dbReference type="AlphaFoldDB" id="A0AAV9XEQ4"/>
<dbReference type="Pfam" id="PF10304">
    <property type="entry name" value="RTP1_C2"/>
    <property type="match status" value="1"/>
</dbReference>
<dbReference type="InterPro" id="IPR039600">
    <property type="entry name" value="TANGO6/Rtp1"/>
</dbReference>
<evidence type="ECO:0008006" key="7">
    <source>
        <dbReference type="Google" id="ProtNLM"/>
    </source>
</evidence>
<evidence type="ECO:0000259" key="3">
    <source>
        <dbReference type="Pfam" id="PF10363"/>
    </source>
</evidence>
<dbReference type="InterPro" id="IPR057407">
    <property type="entry name" value="HEAT_TANGO6"/>
</dbReference>
<dbReference type="PANTHER" id="PTHR20959:SF1">
    <property type="entry name" value="TRANSPORT AND GOLGI ORGANIZATION PROTEIN 6 HOMOLOG"/>
    <property type="match status" value="1"/>
</dbReference>
<dbReference type="Pfam" id="PF10363">
    <property type="entry name" value="RTP1_C1"/>
    <property type="match status" value="1"/>
</dbReference>
<dbReference type="Gene3D" id="1.25.10.10">
    <property type="entry name" value="Leucine-rich Repeat Variant"/>
    <property type="match status" value="1"/>
</dbReference>
<evidence type="ECO:0000259" key="2">
    <source>
        <dbReference type="Pfam" id="PF10304"/>
    </source>
</evidence>
<dbReference type="InterPro" id="IPR019414">
    <property type="entry name" value="Rtp1_C2"/>
</dbReference>
<comment type="caution">
    <text evidence="5">The sequence shown here is derived from an EMBL/GenBank/DDBJ whole genome shotgun (WGS) entry which is preliminary data.</text>
</comment>
<dbReference type="Proteomes" id="UP001365542">
    <property type="component" value="Unassembled WGS sequence"/>
</dbReference>